<feature type="region of interest" description="Disordered" evidence="1">
    <location>
        <begin position="35"/>
        <end position="82"/>
    </location>
</feature>
<reference evidence="2 3" key="1">
    <citation type="submission" date="2019-04" db="EMBL/GenBank/DDBJ databases">
        <title>Friends and foes A comparative genomics study of 23 Aspergillus species from section Flavi.</title>
        <authorList>
            <consortium name="DOE Joint Genome Institute"/>
            <person name="Kjaerbolling I."/>
            <person name="Vesth T."/>
            <person name="Frisvad J.C."/>
            <person name="Nybo J.L."/>
            <person name="Theobald S."/>
            <person name="Kildgaard S."/>
            <person name="Isbrandt T."/>
            <person name="Kuo A."/>
            <person name="Sato A."/>
            <person name="Lyhne E.K."/>
            <person name="Kogle M.E."/>
            <person name="Wiebenga A."/>
            <person name="Kun R.S."/>
            <person name="Lubbers R.J."/>
            <person name="Makela M.R."/>
            <person name="Barry K."/>
            <person name="Chovatia M."/>
            <person name="Clum A."/>
            <person name="Daum C."/>
            <person name="Haridas S."/>
            <person name="He G."/>
            <person name="LaButti K."/>
            <person name="Lipzen A."/>
            <person name="Mondo S."/>
            <person name="Riley R."/>
            <person name="Salamov A."/>
            <person name="Simmons B.A."/>
            <person name="Magnuson J.K."/>
            <person name="Henrissat B."/>
            <person name="Mortensen U.H."/>
            <person name="Larsen T.O."/>
            <person name="Devries R.P."/>
            <person name="Grigoriev I.V."/>
            <person name="Machida M."/>
            <person name="Baker S.E."/>
            <person name="Andersen M.R."/>
        </authorList>
    </citation>
    <scope>NUCLEOTIDE SEQUENCE [LARGE SCALE GENOMIC DNA]</scope>
    <source>
        <strain evidence="2 3">CBS 117626</strain>
    </source>
</reference>
<evidence type="ECO:0000313" key="3">
    <source>
        <dbReference type="Proteomes" id="UP000326950"/>
    </source>
</evidence>
<keyword evidence="3" id="KW-1185">Reference proteome</keyword>
<protein>
    <submittedName>
        <fullName evidence="2">Uncharacterized protein</fullName>
    </submittedName>
</protein>
<evidence type="ECO:0000256" key="1">
    <source>
        <dbReference type="SAM" id="MobiDB-lite"/>
    </source>
</evidence>
<feature type="compositionally biased region" description="Polar residues" evidence="1">
    <location>
        <begin position="62"/>
        <end position="82"/>
    </location>
</feature>
<dbReference type="EMBL" id="ML738760">
    <property type="protein sequence ID" value="KAE8156491.1"/>
    <property type="molecule type" value="Genomic_DNA"/>
</dbReference>
<dbReference type="AlphaFoldDB" id="A0A5N6UE43"/>
<evidence type="ECO:0000313" key="2">
    <source>
        <dbReference type="EMBL" id="KAE8156491.1"/>
    </source>
</evidence>
<proteinExistence type="predicted"/>
<accession>A0A5N6UE43</accession>
<name>A0A5N6UE43_ASPTM</name>
<organism evidence="2 3">
    <name type="scientific">Aspergillus tamarii</name>
    <dbReference type="NCBI Taxonomy" id="41984"/>
    <lineage>
        <taxon>Eukaryota</taxon>
        <taxon>Fungi</taxon>
        <taxon>Dikarya</taxon>
        <taxon>Ascomycota</taxon>
        <taxon>Pezizomycotina</taxon>
        <taxon>Eurotiomycetes</taxon>
        <taxon>Eurotiomycetidae</taxon>
        <taxon>Eurotiales</taxon>
        <taxon>Aspergillaceae</taxon>
        <taxon>Aspergillus</taxon>
        <taxon>Aspergillus subgen. Circumdati</taxon>
    </lineage>
</organism>
<sequence>MLTVALLSMISQNYSSSVGLIVESRLLQARASDGDPGIFCSPTGPPSSQEHMGSFPPVDADASTSAGKHRGSSQLATPTSTTWPDHLIQKQGQWFSLHVRELRQPRHRDSLGIDMINPSTLILAGTAPLIRT</sequence>
<gene>
    <name evidence="2" type="ORF">BDV40DRAFT_76802</name>
</gene>
<dbReference type="Proteomes" id="UP000326950">
    <property type="component" value="Unassembled WGS sequence"/>
</dbReference>